<comment type="similarity">
    <text evidence="1">Belongs to the bacterial solute-binding protein 7 family.</text>
</comment>
<dbReference type="InterPro" id="IPR038404">
    <property type="entry name" value="TRAP_DctP_sf"/>
</dbReference>
<evidence type="ECO:0000313" key="6">
    <source>
        <dbReference type="Proteomes" id="UP001320898"/>
    </source>
</evidence>
<gene>
    <name evidence="5" type="ORF">MUB46_04545</name>
</gene>
<feature type="signal peptide" evidence="4">
    <location>
        <begin position="1"/>
        <end position="24"/>
    </location>
</feature>
<accession>A0AAW5QWT5</accession>
<proteinExistence type="inferred from homology"/>
<dbReference type="GO" id="GO:0030288">
    <property type="term" value="C:outer membrane-bounded periplasmic space"/>
    <property type="evidence" value="ECO:0007669"/>
    <property type="project" value="InterPro"/>
</dbReference>
<dbReference type="GO" id="GO:0055085">
    <property type="term" value="P:transmembrane transport"/>
    <property type="evidence" value="ECO:0007669"/>
    <property type="project" value="InterPro"/>
</dbReference>
<evidence type="ECO:0000313" key="5">
    <source>
        <dbReference type="EMBL" id="MCT8971123.1"/>
    </source>
</evidence>
<sequence length="354" mass="39651">MLKVIRNLLCASVASAGLAFGAFAADEPNPIDWTSAPEVDGQQVMKLGHSVNMVWSSHTATLKRFAELVQIYTNNEIKAEIFPGAQLGGEREMMQQARQGVLQVTLPATNNAAALAPTLNVFILPYLATSTDEVNCLQDKITPLIVDQVIEEAGTRIVGWENSGWRAFFYKSDDPIEKPSDLANLKMRVPPNPIMIASYEAWGGNPTPLAWNELYNALQQGVVEGGDNPVTDVIGMKFHEVINRMTKFHYTILTHPIMVSERWFQSLSPEHQEAVLRAGKEATDYIRWWQPIDEANWWQQAEDAGVTITEIEDESEWIEKARAIWPDYYDSLGENGEELAQTALKLVEECKAEM</sequence>
<reference evidence="5 6" key="1">
    <citation type="submission" date="2022-04" db="EMBL/GenBank/DDBJ databases">
        <authorList>
            <person name="Ye Y.-Q."/>
            <person name="Du Z.-J."/>
        </authorList>
    </citation>
    <scope>NUCLEOTIDE SEQUENCE [LARGE SCALE GENOMIC DNA]</scope>
    <source>
        <strain evidence="5 6">A6E488</strain>
    </source>
</reference>
<dbReference type="NCBIfam" id="NF037995">
    <property type="entry name" value="TRAP_S1"/>
    <property type="match status" value="1"/>
</dbReference>
<dbReference type="Pfam" id="PF03480">
    <property type="entry name" value="DctP"/>
    <property type="match status" value="1"/>
</dbReference>
<dbReference type="CDD" id="cd13603">
    <property type="entry name" value="PBP2_TRAP_Siap_TeaA_like"/>
    <property type="match status" value="1"/>
</dbReference>
<name>A0AAW5QWT5_9HYPH</name>
<protein>
    <submittedName>
        <fullName evidence="5">TRAP transporter substrate-binding protein</fullName>
    </submittedName>
</protein>
<dbReference type="InterPro" id="IPR004682">
    <property type="entry name" value="TRAP_DctP"/>
</dbReference>
<keyword evidence="2" id="KW-0813">Transport</keyword>
<keyword evidence="3 4" id="KW-0732">Signal</keyword>
<dbReference type="EMBL" id="JALIDZ010000002">
    <property type="protein sequence ID" value="MCT8971123.1"/>
    <property type="molecule type" value="Genomic_DNA"/>
</dbReference>
<dbReference type="Gene3D" id="3.40.190.170">
    <property type="entry name" value="Bacterial extracellular solute-binding protein, family 7"/>
    <property type="match status" value="1"/>
</dbReference>
<dbReference type="InterPro" id="IPR018389">
    <property type="entry name" value="DctP_fam"/>
</dbReference>
<evidence type="ECO:0000256" key="4">
    <source>
        <dbReference type="SAM" id="SignalP"/>
    </source>
</evidence>
<dbReference type="RefSeq" id="WP_261614694.1">
    <property type="nucleotide sequence ID" value="NZ_JALIDZ010000002.1"/>
</dbReference>
<dbReference type="PANTHER" id="PTHR33376">
    <property type="match status" value="1"/>
</dbReference>
<organism evidence="5 6">
    <name type="scientific">Microbaculum marinisediminis</name>
    <dbReference type="NCBI Taxonomy" id="2931392"/>
    <lineage>
        <taxon>Bacteria</taxon>
        <taxon>Pseudomonadati</taxon>
        <taxon>Pseudomonadota</taxon>
        <taxon>Alphaproteobacteria</taxon>
        <taxon>Hyphomicrobiales</taxon>
        <taxon>Tepidamorphaceae</taxon>
        <taxon>Microbaculum</taxon>
    </lineage>
</organism>
<dbReference type="PANTHER" id="PTHR33376:SF7">
    <property type="entry name" value="C4-DICARBOXYLATE-BINDING PROTEIN DCTB"/>
    <property type="match status" value="1"/>
</dbReference>
<evidence type="ECO:0000256" key="2">
    <source>
        <dbReference type="ARBA" id="ARBA00022448"/>
    </source>
</evidence>
<evidence type="ECO:0000256" key="1">
    <source>
        <dbReference type="ARBA" id="ARBA00009023"/>
    </source>
</evidence>
<dbReference type="PIRSF" id="PIRSF006470">
    <property type="entry name" value="DctB"/>
    <property type="match status" value="1"/>
</dbReference>
<keyword evidence="6" id="KW-1185">Reference proteome</keyword>
<evidence type="ECO:0000256" key="3">
    <source>
        <dbReference type="ARBA" id="ARBA00022729"/>
    </source>
</evidence>
<dbReference type="AlphaFoldDB" id="A0AAW5QWT5"/>
<dbReference type="Proteomes" id="UP001320898">
    <property type="component" value="Unassembled WGS sequence"/>
</dbReference>
<feature type="chain" id="PRO_5043992009" evidence="4">
    <location>
        <begin position="25"/>
        <end position="354"/>
    </location>
</feature>
<comment type="caution">
    <text evidence="5">The sequence shown here is derived from an EMBL/GenBank/DDBJ whole genome shotgun (WGS) entry which is preliminary data.</text>
</comment>